<keyword evidence="3" id="KW-1185">Reference proteome</keyword>
<dbReference type="Proteomes" id="UP001558613">
    <property type="component" value="Unassembled WGS sequence"/>
</dbReference>
<comment type="caution">
    <text evidence="2">The sequence shown here is derived from an EMBL/GenBank/DDBJ whole genome shotgun (WGS) entry which is preliminary data.</text>
</comment>
<evidence type="ECO:0000256" key="1">
    <source>
        <dbReference type="SAM" id="MobiDB-lite"/>
    </source>
</evidence>
<reference evidence="2 3" key="1">
    <citation type="submission" date="2023-09" db="EMBL/GenBank/DDBJ databases">
        <authorList>
            <person name="Wang M."/>
        </authorList>
    </citation>
    <scope>NUCLEOTIDE SEQUENCE [LARGE SCALE GENOMIC DNA]</scope>
    <source>
        <strain evidence="2">GT-2023</strain>
        <tissue evidence="2">Liver</tissue>
    </source>
</reference>
<accession>A0ABR3NP70</accession>
<sequence length="81" mass="8819">MAPETERRSGSRRTGTPPCSFVNQRQRTIMDSNRALWQAAKLEMKGKLIVLDLTEATVCRGVRGGDGCARGCRCGPDAVHS</sequence>
<proteinExistence type="predicted"/>
<dbReference type="EMBL" id="JAYMGO010000003">
    <property type="protein sequence ID" value="KAL1278483.1"/>
    <property type="molecule type" value="Genomic_DNA"/>
</dbReference>
<organism evidence="2 3">
    <name type="scientific">Cirrhinus molitorella</name>
    <name type="common">mud carp</name>
    <dbReference type="NCBI Taxonomy" id="172907"/>
    <lineage>
        <taxon>Eukaryota</taxon>
        <taxon>Metazoa</taxon>
        <taxon>Chordata</taxon>
        <taxon>Craniata</taxon>
        <taxon>Vertebrata</taxon>
        <taxon>Euteleostomi</taxon>
        <taxon>Actinopterygii</taxon>
        <taxon>Neopterygii</taxon>
        <taxon>Teleostei</taxon>
        <taxon>Ostariophysi</taxon>
        <taxon>Cypriniformes</taxon>
        <taxon>Cyprinidae</taxon>
        <taxon>Labeoninae</taxon>
        <taxon>Labeonini</taxon>
        <taxon>Cirrhinus</taxon>
    </lineage>
</organism>
<protein>
    <submittedName>
        <fullName evidence="2">Uncharacterized protein</fullName>
    </submittedName>
</protein>
<feature type="region of interest" description="Disordered" evidence="1">
    <location>
        <begin position="1"/>
        <end position="21"/>
    </location>
</feature>
<name>A0ABR3NP70_9TELE</name>
<evidence type="ECO:0000313" key="3">
    <source>
        <dbReference type="Proteomes" id="UP001558613"/>
    </source>
</evidence>
<gene>
    <name evidence="2" type="ORF">QQF64_025156</name>
</gene>
<evidence type="ECO:0000313" key="2">
    <source>
        <dbReference type="EMBL" id="KAL1278483.1"/>
    </source>
</evidence>